<dbReference type="Proteomes" id="UP001145021">
    <property type="component" value="Unassembled WGS sequence"/>
</dbReference>
<gene>
    <name evidence="7" type="primary">ARC35</name>
    <name evidence="7" type="ORF">LPJ64_003418</name>
</gene>
<keyword evidence="4 6" id="KW-0009">Actin-binding</keyword>
<keyword evidence="3 6" id="KW-0963">Cytoplasm</keyword>
<dbReference type="GO" id="GO:0005200">
    <property type="term" value="F:structural constituent of cytoskeleton"/>
    <property type="evidence" value="ECO:0007669"/>
    <property type="project" value="TreeGrafter"/>
</dbReference>
<evidence type="ECO:0000256" key="4">
    <source>
        <dbReference type="ARBA" id="ARBA00023203"/>
    </source>
</evidence>
<proteinExistence type="inferred from homology"/>
<evidence type="ECO:0000256" key="5">
    <source>
        <dbReference type="ARBA" id="ARBA00023212"/>
    </source>
</evidence>
<reference evidence="7" key="1">
    <citation type="submission" date="2022-07" db="EMBL/GenBank/DDBJ databases">
        <title>Phylogenomic reconstructions and comparative analyses of Kickxellomycotina fungi.</title>
        <authorList>
            <person name="Reynolds N.K."/>
            <person name="Stajich J.E."/>
            <person name="Barry K."/>
            <person name="Grigoriev I.V."/>
            <person name="Crous P."/>
            <person name="Smith M.E."/>
        </authorList>
    </citation>
    <scope>NUCLEOTIDE SEQUENCE</scope>
    <source>
        <strain evidence="7">NBRC 105413</strain>
    </source>
</reference>
<dbReference type="SUPFAM" id="SSF69645">
    <property type="entry name" value="Arp2/3 complex subunits"/>
    <property type="match status" value="2"/>
</dbReference>
<evidence type="ECO:0000313" key="7">
    <source>
        <dbReference type="EMBL" id="KAJ1644940.1"/>
    </source>
</evidence>
<dbReference type="GO" id="GO:0005885">
    <property type="term" value="C:Arp2/3 protein complex"/>
    <property type="evidence" value="ECO:0007669"/>
    <property type="project" value="InterPro"/>
</dbReference>
<evidence type="ECO:0000256" key="1">
    <source>
        <dbReference type="ARBA" id="ARBA00004245"/>
    </source>
</evidence>
<evidence type="ECO:0000256" key="6">
    <source>
        <dbReference type="RuleBase" id="RU364015"/>
    </source>
</evidence>
<accession>A0A9W7XL43</accession>
<dbReference type="PANTHER" id="PTHR12058">
    <property type="entry name" value="ARP2/3 COMPLEX 34 KDA SUBUNIT"/>
    <property type="match status" value="1"/>
</dbReference>
<dbReference type="InterPro" id="IPR007188">
    <property type="entry name" value="ARPC2"/>
</dbReference>
<dbReference type="GO" id="GO:0051015">
    <property type="term" value="F:actin filament binding"/>
    <property type="evidence" value="ECO:0007669"/>
    <property type="project" value="TreeGrafter"/>
</dbReference>
<evidence type="ECO:0000256" key="2">
    <source>
        <dbReference type="ARBA" id="ARBA00007192"/>
    </source>
</evidence>
<comment type="similarity">
    <text evidence="2 6">Belongs to the ARPC2 family.</text>
</comment>
<evidence type="ECO:0000256" key="3">
    <source>
        <dbReference type="ARBA" id="ARBA00022490"/>
    </source>
</evidence>
<keyword evidence="8" id="KW-1185">Reference proteome</keyword>
<comment type="subcellular location">
    <subcellularLocation>
        <location evidence="1 6">Cytoplasm</location>
        <location evidence="1 6">Cytoskeleton</location>
    </subcellularLocation>
</comment>
<evidence type="ECO:0000313" key="8">
    <source>
        <dbReference type="Proteomes" id="UP001145021"/>
    </source>
</evidence>
<organism evidence="7 8">
    <name type="scientific">Coemansia asiatica</name>
    <dbReference type="NCBI Taxonomy" id="1052880"/>
    <lineage>
        <taxon>Eukaryota</taxon>
        <taxon>Fungi</taxon>
        <taxon>Fungi incertae sedis</taxon>
        <taxon>Zoopagomycota</taxon>
        <taxon>Kickxellomycotina</taxon>
        <taxon>Kickxellomycetes</taxon>
        <taxon>Kickxellales</taxon>
        <taxon>Kickxellaceae</taxon>
        <taxon>Coemansia</taxon>
    </lineage>
</organism>
<dbReference type="InterPro" id="IPR034666">
    <property type="entry name" value="ARPC2/4"/>
</dbReference>
<dbReference type="FunFam" id="3.30.1460.20:FF:000009">
    <property type="entry name" value="Arp2/3 complex 34 kDa subunit"/>
    <property type="match status" value="1"/>
</dbReference>
<protein>
    <recommendedName>
        <fullName evidence="6">Arp2/3 complex 34 kDa subunit</fullName>
    </recommendedName>
</protein>
<dbReference type="EMBL" id="JANBOH010000133">
    <property type="protein sequence ID" value="KAJ1644940.1"/>
    <property type="molecule type" value="Genomic_DNA"/>
</dbReference>
<name>A0A9W7XL43_9FUNG</name>
<comment type="subunit">
    <text evidence="6">Component of the Arp2/3 complex.</text>
</comment>
<dbReference type="GO" id="GO:0034314">
    <property type="term" value="P:Arp2/3 complex-mediated actin nucleation"/>
    <property type="evidence" value="ECO:0007669"/>
    <property type="project" value="InterPro"/>
</dbReference>
<dbReference type="Pfam" id="PF04045">
    <property type="entry name" value="P34-Arc"/>
    <property type="match status" value="1"/>
</dbReference>
<dbReference type="GO" id="GO:0006897">
    <property type="term" value="P:endocytosis"/>
    <property type="evidence" value="ECO:0007669"/>
    <property type="project" value="UniProtKB-ARBA"/>
</dbReference>
<comment type="caution">
    <text evidence="7">The sequence shown here is derived from an EMBL/GenBank/DDBJ whole genome shotgun (WGS) entry which is preliminary data.</text>
</comment>
<dbReference type="PANTHER" id="PTHR12058:SF0">
    <property type="entry name" value="ACTIN-RELATED PROTEIN 2_3 COMPLEX SUBUNIT 2"/>
    <property type="match status" value="1"/>
</dbReference>
<sequence length="322" mass="36950">MILLEPNSFVLEETLLARFASEKPEVVDITLVDFDNVIYHVQTSAEQRTLLTLSVEMKYFSQVVGFGAEDILRREYGDFLVPPATSQYQIALQFNLEQLPEDKAGLAKHVSMLKRNVLASPFLRAFEYWESQQEGAGPLMATNYRDDEAIYVQAQQDRVTVIFSTLFKEEVDRVLGKVFLQEFVDARRQATIQNAPQVFYSSREPPLEIRHLPGLKQDESVGYVSFVLFPRHFANAEVREKTISQIQLFRDYLHYHIKCAKAYMHSRMRGRVQDFLKVINRAKPDRSVAVADKKTATGRYFRPNFRQPVAAAAASQAEGGEW</sequence>
<comment type="function">
    <text evidence="6">Functions as actin-binding component of the Arp2/3 complex which is involved in regulation of actin polymerization and together with an activating nucleation-promoting factor (NPF) mediates the formation of branched actin networks.</text>
</comment>
<keyword evidence="5 6" id="KW-0206">Cytoskeleton</keyword>
<dbReference type="AlphaFoldDB" id="A0A9W7XL43"/>
<dbReference type="GO" id="GO:0030041">
    <property type="term" value="P:actin filament polymerization"/>
    <property type="evidence" value="ECO:0007669"/>
    <property type="project" value="InterPro"/>
</dbReference>
<dbReference type="Gene3D" id="3.30.1460.20">
    <property type="match status" value="2"/>
</dbReference>